<keyword evidence="4 11" id="KW-1133">Transmembrane helix</keyword>
<evidence type="ECO:0000256" key="12">
    <source>
        <dbReference type="SAM" id="SignalP"/>
    </source>
</evidence>
<dbReference type="KEGG" id="amex:103047455"/>
<evidence type="ECO:0000256" key="7">
    <source>
        <dbReference type="ARBA" id="ARBA00023228"/>
    </source>
</evidence>
<accession>A0A8B9JEA0</accession>
<evidence type="ECO:0000256" key="6">
    <source>
        <dbReference type="ARBA" id="ARBA00023180"/>
    </source>
</evidence>
<evidence type="ECO:0000256" key="9">
    <source>
        <dbReference type="ARBA" id="ARBA00024189"/>
    </source>
</evidence>
<dbReference type="Pfam" id="PF15065">
    <property type="entry name" value="NCU-G1"/>
    <property type="match status" value="1"/>
</dbReference>
<evidence type="ECO:0000256" key="4">
    <source>
        <dbReference type="ARBA" id="ARBA00022989"/>
    </source>
</evidence>
<keyword evidence="7" id="KW-0458">Lysosome</keyword>
<dbReference type="InterPro" id="IPR029382">
    <property type="entry name" value="NCU-G1"/>
</dbReference>
<dbReference type="RefSeq" id="XP_007242660.3">
    <property type="nucleotide sequence ID" value="XM_007242598.4"/>
</dbReference>
<keyword evidence="3 12" id="KW-0732">Signal</keyword>
<sequence length="398" mass="44152">MDKIQIFINILLICAARGVLWGGDDFRRKVSLELNPGQKTPSPGVDLLHVRALGENDTLHLLLSSNGAPAVLLVHTNSTESLIHVNWTAFLNRTPGSVRVEPESSVRYSSALVFSRLLEYDDVNNTADPQDLPESSFLPPYDLQNFTWSEMNSTLDYTHHSTLLCGRDSSSAFSNASLCLQFSAFESEGREEAWPSLLHSANSSQLRVWLEGVIPRTNQSRFSLELQTVSEEGFQSRVDIHEFIDDEYTPSIFQMSEWVSSQVNSSSVGGFVQWKPVAYRQREPVLEDATSCRNTLPISLTQPTPSGLVSSYFTHNSLTYGINVSFGMAEDPFYSSTHFISWTVLVGMGSPPSDFFSPLVMGIIAVGLGTPLALLVVGGVYVCIRKRREEQLGYQPIN</sequence>
<dbReference type="GeneID" id="103047455"/>
<comment type="function">
    <text evidence="8">Required to protect lysosomal transporter MFSD1 from lysosomal proteolysis and for MFSD1 lysosomal localization.</text>
</comment>
<feature type="chain" id="PRO_5034528630" description="Glycosylated lysosomal membrane protein" evidence="12">
    <location>
        <begin position="19"/>
        <end position="398"/>
    </location>
</feature>
<reference evidence="13" key="1">
    <citation type="submission" date="2025-08" db="UniProtKB">
        <authorList>
            <consortium name="Ensembl"/>
        </authorList>
    </citation>
    <scope>IDENTIFICATION</scope>
</reference>
<dbReference type="PANTHER" id="PTHR31981">
    <property type="entry name" value="GLYCOSYLATED LYSOSOMAL MEMBRANE PROTEIN"/>
    <property type="match status" value="1"/>
</dbReference>
<keyword evidence="5 11" id="KW-0472">Membrane</keyword>
<evidence type="ECO:0000256" key="10">
    <source>
        <dbReference type="ARBA" id="ARBA00044960"/>
    </source>
</evidence>
<keyword evidence="6" id="KW-0325">Glycoprotein</keyword>
<evidence type="ECO:0000256" key="1">
    <source>
        <dbReference type="ARBA" id="ARBA00010599"/>
    </source>
</evidence>
<evidence type="ECO:0008006" key="15">
    <source>
        <dbReference type="Google" id="ProtNLM"/>
    </source>
</evidence>
<comment type="similarity">
    <text evidence="1">Belongs to the GLMP family.</text>
</comment>
<protein>
    <recommendedName>
        <fullName evidence="15">Glycosylated lysosomal membrane protein</fullName>
    </recommendedName>
</protein>
<dbReference type="OMA" id="TLHYLWD"/>
<dbReference type="GO" id="GO:0005765">
    <property type="term" value="C:lysosomal membrane"/>
    <property type="evidence" value="ECO:0007669"/>
    <property type="project" value="UniProtKB-SubCell"/>
</dbReference>
<comment type="subunit">
    <text evidence="10">Interacts (via lumenal domain) with lysosomal protein MFSD1; the interaction starts while both proteins are still in the endoplasmic reticulum and is required for stabilization of MFSD1 in lysosomes but has no direct effect on its targeting to lysosomes or transporter activity.</text>
</comment>
<organism evidence="13 14">
    <name type="scientific">Astyanax mexicanus</name>
    <name type="common">Blind cave fish</name>
    <name type="synonym">Astyanax fasciatus mexicanus</name>
    <dbReference type="NCBI Taxonomy" id="7994"/>
    <lineage>
        <taxon>Eukaryota</taxon>
        <taxon>Metazoa</taxon>
        <taxon>Chordata</taxon>
        <taxon>Craniata</taxon>
        <taxon>Vertebrata</taxon>
        <taxon>Euteleostomi</taxon>
        <taxon>Actinopterygii</taxon>
        <taxon>Neopterygii</taxon>
        <taxon>Teleostei</taxon>
        <taxon>Ostariophysi</taxon>
        <taxon>Characiformes</taxon>
        <taxon>Characoidei</taxon>
        <taxon>Acestrorhamphidae</taxon>
        <taxon>Acestrorhamphinae</taxon>
        <taxon>Astyanax</taxon>
    </lineage>
</organism>
<name>A0A8B9JEA0_ASTMX</name>
<dbReference type="AlphaFoldDB" id="A0A8B9JEA0"/>
<comment type="subcellular location">
    <subcellularLocation>
        <location evidence="9">Lysosome membrane</location>
        <topology evidence="9">Single-pass type I membrane protein</topology>
        <orientation evidence="9">Lumenal side</orientation>
    </subcellularLocation>
</comment>
<evidence type="ECO:0000256" key="8">
    <source>
        <dbReference type="ARBA" id="ARBA00024176"/>
    </source>
</evidence>
<evidence type="ECO:0000256" key="5">
    <source>
        <dbReference type="ARBA" id="ARBA00023136"/>
    </source>
</evidence>
<evidence type="ECO:0000313" key="13">
    <source>
        <dbReference type="Ensembl" id="ENSAMXP00005020274.1"/>
    </source>
</evidence>
<evidence type="ECO:0000256" key="2">
    <source>
        <dbReference type="ARBA" id="ARBA00022692"/>
    </source>
</evidence>
<proteinExistence type="inferred from homology"/>
<dbReference type="Proteomes" id="UP000694621">
    <property type="component" value="Unplaced"/>
</dbReference>
<gene>
    <name evidence="13" type="primary">LOC103047455</name>
</gene>
<dbReference type="PANTHER" id="PTHR31981:SF1">
    <property type="entry name" value="GLYCOSYLATED LYSOSOMAL MEMBRANE PROTEIN"/>
    <property type="match status" value="1"/>
</dbReference>
<evidence type="ECO:0000256" key="11">
    <source>
        <dbReference type="SAM" id="Phobius"/>
    </source>
</evidence>
<evidence type="ECO:0000256" key="3">
    <source>
        <dbReference type="ARBA" id="ARBA00022729"/>
    </source>
</evidence>
<feature type="transmembrane region" description="Helical" evidence="11">
    <location>
        <begin position="359"/>
        <end position="384"/>
    </location>
</feature>
<dbReference type="Ensembl" id="ENSAMXT00005022418.1">
    <property type="protein sequence ID" value="ENSAMXP00005020274.1"/>
    <property type="gene ID" value="ENSAMXG00005010511.1"/>
</dbReference>
<keyword evidence="2 11" id="KW-0812">Transmembrane</keyword>
<evidence type="ECO:0000313" key="14">
    <source>
        <dbReference type="Proteomes" id="UP000694621"/>
    </source>
</evidence>
<feature type="signal peptide" evidence="12">
    <location>
        <begin position="1"/>
        <end position="18"/>
    </location>
</feature>